<dbReference type="STRING" id="1450538.A0A2V5GV51"/>
<dbReference type="Pfam" id="PF23397">
    <property type="entry name" value="DUF7104"/>
    <property type="match status" value="1"/>
</dbReference>
<keyword evidence="2" id="KW-1185">Reference proteome</keyword>
<sequence>MESLLKTVGNEGLVVEEVLKAAARNFEDASVMQYLLSRPEYRAGVSERIFCEVIKSDTGYLSVLETLGCLLGVCKASFPMGEAVMLSAINEPFARQILEMFLCRQQAGFTVTPAVLLAAATRANVFRDNDPLPIFEMLMNNGGLGVPITEDIRAVRSLKLTTLETIFRHRPEIRVTDEMFVSACFSPPSLMFLLQQPHVHPPIKRMIHQMAQLSFPRGLLDVSVVLNFLLDERFMEVDKKIMELLAPNPYALQVLLQRNPKVPITHRAAVQAARISEAFSILLDRQHEDIPISPELMLSMMRSCGPLQNLQRILEHAGRTMPITEKVLKGPASNPAALKMILQTEGCNVSLSEEVVVLATYRRLWALQWLIREHSTPVPLTERMLVAAAANGLAGVQWLLQERPLNADLNRVWRAIWTFDDDFYDFSYHGVEFIHINTSLFRKVAASNILHYTKAVDISEELFEQLSVDSQENKGSLLIDFIHICITYGLPVLMTQRMQRLASEKSHAHAIRDLFRQQYFPKHDMGEFEKMLRSLAFAEGKENSSVDE</sequence>
<dbReference type="InterPro" id="IPR055530">
    <property type="entry name" value="DUF7104"/>
</dbReference>
<reference evidence="1 2" key="1">
    <citation type="submission" date="2018-02" db="EMBL/GenBank/DDBJ databases">
        <title>The genomes of Aspergillus section Nigri reveals drivers in fungal speciation.</title>
        <authorList>
            <consortium name="DOE Joint Genome Institute"/>
            <person name="Vesth T.C."/>
            <person name="Nybo J."/>
            <person name="Theobald S."/>
            <person name="Brandl J."/>
            <person name="Frisvad J.C."/>
            <person name="Nielsen K.F."/>
            <person name="Lyhne E.K."/>
            <person name="Kogle M.E."/>
            <person name="Kuo A."/>
            <person name="Riley R."/>
            <person name="Clum A."/>
            <person name="Nolan M."/>
            <person name="Lipzen A."/>
            <person name="Salamov A."/>
            <person name="Henrissat B."/>
            <person name="Wiebenga A."/>
            <person name="De vries R.P."/>
            <person name="Grigoriev I.V."/>
            <person name="Mortensen U.H."/>
            <person name="Andersen M.R."/>
            <person name="Baker S.E."/>
        </authorList>
    </citation>
    <scope>NUCLEOTIDE SEQUENCE [LARGE SCALE GENOMIC DNA]</scope>
    <source>
        <strain evidence="1 2">CBS 115571</strain>
    </source>
</reference>
<name>A0A2V5GV51_ASPV1</name>
<evidence type="ECO:0000313" key="2">
    <source>
        <dbReference type="Proteomes" id="UP000249829"/>
    </source>
</evidence>
<dbReference type="EMBL" id="KZ825188">
    <property type="protein sequence ID" value="PYI15329.1"/>
    <property type="molecule type" value="Genomic_DNA"/>
</dbReference>
<proteinExistence type="predicted"/>
<dbReference type="AlphaFoldDB" id="A0A2V5GV51"/>
<evidence type="ECO:0000313" key="1">
    <source>
        <dbReference type="EMBL" id="PYI15329.1"/>
    </source>
</evidence>
<accession>A0A2V5GV51</accession>
<gene>
    <name evidence="1" type="ORF">BO99DRAFT_416007</name>
</gene>
<dbReference type="Proteomes" id="UP000249829">
    <property type="component" value="Unassembled WGS sequence"/>
</dbReference>
<protein>
    <submittedName>
        <fullName evidence="1">Uncharacterized protein</fullName>
    </submittedName>
</protein>
<organism evidence="1 2">
    <name type="scientific">Aspergillus violaceofuscus (strain CBS 115571)</name>
    <dbReference type="NCBI Taxonomy" id="1450538"/>
    <lineage>
        <taxon>Eukaryota</taxon>
        <taxon>Fungi</taxon>
        <taxon>Dikarya</taxon>
        <taxon>Ascomycota</taxon>
        <taxon>Pezizomycotina</taxon>
        <taxon>Eurotiomycetes</taxon>
        <taxon>Eurotiomycetidae</taxon>
        <taxon>Eurotiales</taxon>
        <taxon>Aspergillaceae</taxon>
        <taxon>Aspergillus</taxon>
    </lineage>
</organism>